<dbReference type="Gene3D" id="3.40.50.2300">
    <property type="match status" value="2"/>
</dbReference>
<dbReference type="EC" id="4.6.1.2" evidence="2 14"/>
<dbReference type="SUPFAM" id="SSF56112">
    <property type="entry name" value="Protein kinase-like (PK-like)"/>
    <property type="match status" value="1"/>
</dbReference>
<dbReference type="FunFam" id="3.30.70.1230:FF:000004">
    <property type="entry name" value="Guanylate cyclase"/>
    <property type="match status" value="1"/>
</dbReference>
<dbReference type="PANTHER" id="PTHR11920:SF501">
    <property type="entry name" value="GUANYLATE CYCLASE 32E"/>
    <property type="match status" value="1"/>
</dbReference>
<evidence type="ECO:0000256" key="13">
    <source>
        <dbReference type="RuleBase" id="RU000405"/>
    </source>
</evidence>
<keyword evidence="20" id="KW-1185">Reference proteome</keyword>
<name>A0AAE0ZH87_9GAST</name>
<dbReference type="GO" id="GO:0005525">
    <property type="term" value="F:GTP binding"/>
    <property type="evidence" value="ECO:0007669"/>
    <property type="project" value="UniProtKB-KW"/>
</dbReference>
<keyword evidence="6 16" id="KW-1133">Transmembrane helix</keyword>
<dbReference type="Gene3D" id="6.10.250.780">
    <property type="match status" value="1"/>
</dbReference>
<evidence type="ECO:0000256" key="4">
    <source>
        <dbReference type="ARBA" id="ARBA00022729"/>
    </source>
</evidence>
<evidence type="ECO:0000256" key="3">
    <source>
        <dbReference type="ARBA" id="ARBA00022692"/>
    </source>
</evidence>
<dbReference type="Pfam" id="PF01094">
    <property type="entry name" value="ANF_receptor"/>
    <property type="match status" value="1"/>
</dbReference>
<evidence type="ECO:0000256" key="7">
    <source>
        <dbReference type="ARBA" id="ARBA00023134"/>
    </source>
</evidence>
<keyword evidence="3 16" id="KW-0812">Transmembrane</keyword>
<dbReference type="EMBL" id="JAWDGP010003945">
    <property type="protein sequence ID" value="KAK3769310.1"/>
    <property type="molecule type" value="Genomic_DNA"/>
</dbReference>
<comment type="catalytic activity">
    <reaction evidence="14">
        <text>GTP = 3',5'-cyclic GMP + diphosphate</text>
        <dbReference type="Rhea" id="RHEA:13665"/>
        <dbReference type="ChEBI" id="CHEBI:33019"/>
        <dbReference type="ChEBI" id="CHEBI:37565"/>
        <dbReference type="ChEBI" id="CHEBI:57746"/>
        <dbReference type="EC" id="4.6.1.2"/>
    </reaction>
</comment>
<reference evidence="19" key="1">
    <citation type="journal article" date="2023" name="G3 (Bethesda)">
        <title>A reference genome for the long-term kleptoplast-retaining sea slug Elysia crispata morphotype clarki.</title>
        <authorList>
            <person name="Eastman K.E."/>
            <person name="Pendleton A.L."/>
            <person name="Shaikh M.A."/>
            <person name="Suttiyut T."/>
            <person name="Ogas R."/>
            <person name="Tomko P."/>
            <person name="Gavelis G."/>
            <person name="Widhalm J.R."/>
            <person name="Wisecaver J.H."/>
        </authorList>
    </citation>
    <scope>NUCLEOTIDE SEQUENCE</scope>
    <source>
        <strain evidence="19">ECLA1</strain>
    </source>
</reference>
<feature type="compositionally biased region" description="Basic and acidic residues" evidence="15">
    <location>
        <begin position="1000"/>
        <end position="1009"/>
    </location>
</feature>
<organism evidence="19 20">
    <name type="scientific">Elysia crispata</name>
    <name type="common">lettuce slug</name>
    <dbReference type="NCBI Taxonomy" id="231223"/>
    <lineage>
        <taxon>Eukaryota</taxon>
        <taxon>Metazoa</taxon>
        <taxon>Spiralia</taxon>
        <taxon>Lophotrochozoa</taxon>
        <taxon>Mollusca</taxon>
        <taxon>Gastropoda</taxon>
        <taxon>Heterobranchia</taxon>
        <taxon>Euthyneura</taxon>
        <taxon>Panpulmonata</taxon>
        <taxon>Sacoglossa</taxon>
        <taxon>Placobranchoidea</taxon>
        <taxon>Plakobranchidae</taxon>
        <taxon>Elysia</taxon>
    </lineage>
</organism>
<feature type="region of interest" description="Disordered" evidence="15">
    <location>
        <begin position="418"/>
        <end position="439"/>
    </location>
</feature>
<dbReference type="GO" id="GO:0005886">
    <property type="term" value="C:plasma membrane"/>
    <property type="evidence" value="ECO:0007669"/>
    <property type="project" value="TreeGrafter"/>
</dbReference>
<evidence type="ECO:0000256" key="16">
    <source>
        <dbReference type="SAM" id="Phobius"/>
    </source>
</evidence>
<evidence type="ECO:0000256" key="12">
    <source>
        <dbReference type="ARBA" id="ARBA00023293"/>
    </source>
</evidence>
<dbReference type="Proteomes" id="UP001283361">
    <property type="component" value="Unassembled WGS sequence"/>
</dbReference>
<gene>
    <name evidence="19" type="ORF">RRG08_011981</name>
</gene>
<accession>A0AAE0ZH87</accession>
<keyword evidence="4" id="KW-0732">Signal</keyword>
<dbReference type="SUPFAM" id="SSF55073">
    <property type="entry name" value="Nucleotide cyclase"/>
    <property type="match status" value="1"/>
</dbReference>
<dbReference type="InterPro" id="IPR000719">
    <property type="entry name" value="Prot_kinase_dom"/>
</dbReference>
<evidence type="ECO:0000313" key="20">
    <source>
        <dbReference type="Proteomes" id="UP001283361"/>
    </source>
</evidence>
<dbReference type="PROSITE" id="PS50125">
    <property type="entry name" value="GUANYLATE_CYCLASE_2"/>
    <property type="match status" value="1"/>
</dbReference>
<dbReference type="Pfam" id="PF07701">
    <property type="entry name" value="HNOBA"/>
    <property type="match status" value="1"/>
</dbReference>
<dbReference type="CDD" id="cd06352">
    <property type="entry name" value="PBP1_NPR_GC-like"/>
    <property type="match status" value="1"/>
</dbReference>
<evidence type="ECO:0000256" key="1">
    <source>
        <dbReference type="ARBA" id="ARBA00004479"/>
    </source>
</evidence>
<dbReference type="InterPro" id="IPR018297">
    <property type="entry name" value="A/G_cyclase_CS"/>
</dbReference>
<comment type="caution">
    <text evidence="19">The sequence shown here is derived from an EMBL/GenBank/DDBJ whole genome shotgun (WGS) entry which is preliminary data.</text>
</comment>
<comment type="similarity">
    <text evidence="13">Belongs to the adenylyl cyclase class-4/guanylyl cyclase family.</text>
</comment>
<dbReference type="Pfam" id="PF00211">
    <property type="entry name" value="Guanylate_cyc"/>
    <property type="match status" value="1"/>
</dbReference>
<dbReference type="InterPro" id="IPR028082">
    <property type="entry name" value="Peripla_BP_I"/>
</dbReference>
<dbReference type="Gene3D" id="1.10.510.10">
    <property type="entry name" value="Transferase(Phosphotransferase) domain 1"/>
    <property type="match status" value="1"/>
</dbReference>
<keyword evidence="11 13" id="KW-0456">Lyase</keyword>
<feature type="domain" description="Protein kinase" evidence="17">
    <location>
        <begin position="442"/>
        <end position="723"/>
    </location>
</feature>
<evidence type="ECO:0000256" key="14">
    <source>
        <dbReference type="RuleBase" id="RU003431"/>
    </source>
</evidence>
<dbReference type="PANTHER" id="PTHR11920">
    <property type="entry name" value="GUANYLYL CYCLASE"/>
    <property type="match status" value="1"/>
</dbReference>
<evidence type="ECO:0000313" key="19">
    <source>
        <dbReference type="EMBL" id="KAK3769310.1"/>
    </source>
</evidence>
<proteinExistence type="inferred from homology"/>
<dbReference type="GO" id="GO:0004672">
    <property type="term" value="F:protein kinase activity"/>
    <property type="evidence" value="ECO:0007669"/>
    <property type="project" value="InterPro"/>
</dbReference>
<evidence type="ECO:0000256" key="2">
    <source>
        <dbReference type="ARBA" id="ARBA00012202"/>
    </source>
</evidence>
<evidence type="ECO:0000256" key="6">
    <source>
        <dbReference type="ARBA" id="ARBA00022989"/>
    </source>
</evidence>
<keyword evidence="12 14" id="KW-0141">cGMP biosynthesis</keyword>
<feature type="compositionally biased region" description="Polar residues" evidence="15">
    <location>
        <begin position="984"/>
        <end position="995"/>
    </location>
</feature>
<dbReference type="InterPro" id="IPR050401">
    <property type="entry name" value="Cyclic_nucleotide_synthase"/>
</dbReference>
<dbReference type="InterPro" id="IPR029787">
    <property type="entry name" value="Nucleotide_cyclase"/>
</dbReference>
<comment type="subcellular location">
    <subcellularLocation>
        <location evidence="1">Membrane</location>
        <topology evidence="1">Single-pass type I membrane protein</topology>
    </subcellularLocation>
</comment>
<evidence type="ECO:0000256" key="15">
    <source>
        <dbReference type="SAM" id="MobiDB-lite"/>
    </source>
</evidence>
<evidence type="ECO:0000259" key="17">
    <source>
        <dbReference type="PROSITE" id="PS50011"/>
    </source>
</evidence>
<dbReference type="Gene3D" id="3.30.70.1230">
    <property type="entry name" value="Nucleotide cyclase"/>
    <property type="match status" value="1"/>
</dbReference>
<sequence length="1062" mass="119921">MASMADLASYLDIPIFSWVSNMPELDDKVTKSTLVRAVAPISSLSDILLFFCAKMNWYKLAMISTADEKSMSMSGFYRSKLKDNGNDFRLTRDFNMVDVIAKEEDIKFLYSEIKKEARVIVLVIPIAQLRRYLVIADKMGMAGGDYQFLFTERTIPNEQLYLTLKSVAFWQRGDQDDKHAQRGFHSLLYFSYPSMIFWLEDAGTDAAQRVFGSDPDIPKAAATPDRFAKFLYDSFYLYALAFNQSMSNSSSVPTGRSIFQNSCDQRFMGKSGRFLTDNKADRRGSYYIWDMGEDSIFRKVFVAKYDTIQKTLQLDVMGNILWGNSRKYLTSKGTYYVPPDTPPCGFSNEHCQQDYLATELTATLIVLVMLAAVIAFLVIFRWWRKERALYETHWKVKYSVLDFDVSRGPLSQHNMITESQTSGHVMEQQDGSDDQSYSSASTSLARRDNMLMIAQMFTLVARYRGDLVSVRKINKKSIKEDKNLLREMQMMKALKHTNLATFYGACTEAPHVCVLWEYCSKGSLQDVLNNSDIRLEALFQFSIAVDIATGLHYLHNSELGVHGNLRASNCVIDSRWVAKLTDFGLRRFRRGEKRGEGVSDDKYYSDLLWTAPEVLRSVLKSAAPVMTKEADIYSLGIVLKQVLCKNSAYSDELVVYTSQEIVNKVAHPLETTPGAVMRPHIPEEFPEQTILMLCFKRLIASCWHEDPTTRPNIKRVASKMKKISPLRSSSVLDNMLALMERYSTRLEDLVSERTLQLEEEKRKTDMLLYRMLPRKVADDLKRGEHVQAEAFQGVTIYFSDIVGFTTLASESQPMEIVEMLNRLYSHFDDIISEFDVYKVETIGDAYMVVSGCPTVNESHASVMARAALSLLDSVLTFVIPHRPEEQLRIRIGLNSGPVVAGVVGNTMPRYCLFGNTVNLASRMESQGLPLRIQASSFTYDLIKDNEEFKLEARGSVEIKGKGLMTTYWLTRQANQALAAEDNSPALQSPPKSTAGSWGDLRNRQDDRQTGHGKSPVLVGVKGAGDCIVTDNPQSPANCVLTGSENCQVLTQKCKGVKQITAV</sequence>
<evidence type="ECO:0000256" key="10">
    <source>
        <dbReference type="ARBA" id="ARBA00023180"/>
    </source>
</evidence>
<dbReference type="GO" id="GO:0005524">
    <property type="term" value="F:ATP binding"/>
    <property type="evidence" value="ECO:0007669"/>
    <property type="project" value="InterPro"/>
</dbReference>
<dbReference type="InterPro" id="IPR011009">
    <property type="entry name" value="Kinase-like_dom_sf"/>
</dbReference>
<dbReference type="SUPFAM" id="SSF53822">
    <property type="entry name" value="Periplasmic binding protein-like I"/>
    <property type="match status" value="1"/>
</dbReference>
<evidence type="ECO:0000256" key="11">
    <source>
        <dbReference type="ARBA" id="ARBA00023239"/>
    </source>
</evidence>
<evidence type="ECO:0000256" key="8">
    <source>
        <dbReference type="ARBA" id="ARBA00023136"/>
    </source>
</evidence>
<dbReference type="GO" id="GO:0035556">
    <property type="term" value="P:intracellular signal transduction"/>
    <property type="evidence" value="ECO:0007669"/>
    <property type="project" value="InterPro"/>
</dbReference>
<keyword evidence="7" id="KW-0342">GTP-binding</keyword>
<protein>
    <recommendedName>
        <fullName evidence="2 14">Guanylate cyclase</fullName>
        <ecNumber evidence="2 14">4.6.1.2</ecNumber>
    </recommendedName>
</protein>
<dbReference type="GO" id="GO:0001653">
    <property type="term" value="F:peptide receptor activity"/>
    <property type="evidence" value="ECO:0007669"/>
    <property type="project" value="TreeGrafter"/>
</dbReference>
<evidence type="ECO:0000256" key="9">
    <source>
        <dbReference type="ARBA" id="ARBA00023170"/>
    </source>
</evidence>
<dbReference type="InterPro" id="IPR001828">
    <property type="entry name" value="ANF_lig-bd_rcpt"/>
</dbReference>
<feature type="transmembrane region" description="Helical" evidence="16">
    <location>
        <begin position="360"/>
        <end position="380"/>
    </location>
</feature>
<evidence type="ECO:0000256" key="5">
    <source>
        <dbReference type="ARBA" id="ARBA00022741"/>
    </source>
</evidence>
<dbReference type="AlphaFoldDB" id="A0AAE0ZH87"/>
<evidence type="ECO:0000259" key="18">
    <source>
        <dbReference type="PROSITE" id="PS50125"/>
    </source>
</evidence>
<keyword evidence="9" id="KW-0675">Receptor</keyword>
<dbReference type="GO" id="GO:0004383">
    <property type="term" value="F:guanylate cyclase activity"/>
    <property type="evidence" value="ECO:0007669"/>
    <property type="project" value="UniProtKB-EC"/>
</dbReference>
<dbReference type="GO" id="GO:0007168">
    <property type="term" value="P:receptor guanylyl cyclase signaling pathway"/>
    <property type="evidence" value="ECO:0007669"/>
    <property type="project" value="TreeGrafter"/>
</dbReference>
<dbReference type="InterPro" id="IPR001245">
    <property type="entry name" value="Ser-Thr/Tyr_kinase_cat_dom"/>
</dbReference>
<feature type="domain" description="Guanylate cyclase" evidence="18">
    <location>
        <begin position="795"/>
        <end position="924"/>
    </location>
</feature>
<keyword evidence="10" id="KW-0325">Glycoprotein</keyword>
<dbReference type="SMART" id="SM00044">
    <property type="entry name" value="CYCc"/>
    <property type="match status" value="1"/>
</dbReference>
<dbReference type="Pfam" id="PF07714">
    <property type="entry name" value="PK_Tyr_Ser-Thr"/>
    <property type="match status" value="1"/>
</dbReference>
<dbReference type="InterPro" id="IPR011645">
    <property type="entry name" value="HNOB_dom_associated"/>
</dbReference>
<keyword evidence="8 16" id="KW-0472">Membrane</keyword>
<dbReference type="InterPro" id="IPR001054">
    <property type="entry name" value="A/G_cyclase"/>
</dbReference>
<dbReference type="CDD" id="cd07302">
    <property type="entry name" value="CHD"/>
    <property type="match status" value="1"/>
</dbReference>
<dbReference type="PROSITE" id="PS50011">
    <property type="entry name" value="PROTEIN_KINASE_DOM"/>
    <property type="match status" value="1"/>
</dbReference>
<feature type="region of interest" description="Disordered" evidence="15">
    <location>
        <begin position="979"/>
        <end position="1016"/>
    </location>
</feature>
<keyword evidence="5" id="KW-0547">Nucleotide-binding</keyword>
<dbReference type="PROSITE" id="PS00452">
    <property type="entry name" value="GUANYLATE_CYCLASE_1"/>
    <property type="match status" value="1"/>
</dbReference>
<dbReference type="GO" id="GO:0004016">
    <property type="term" value="F:adenylate cyclase activity"/>
    <property type="evidence" value="ECO:0007669"/>
    <property type="project" value="TreeGrafter"/>
</dbReference>